<comment type="subunit">
    <text evidence="7 9">Part of the 50S ribosomal subunit.</text>
</comment>
<dbReference type="HAMAP" id="MF_01331_B">
    <property type="entry name" value="Ribosomal_uL22_B"/>
    <property type="match status" value="1"/>
</dbReference>
<dbReference type="Gene3D" id="3.90.470.10">
    <property type="entry name" value="Ribosomal protein L22/L17"/>
    <property type="match status" value="1"/>
</dbReference>
<evidence type="ECO:0000256" key="5">
    <source>
        <dbReference type="ARBA" id="ARBA00023274"/>
    </source>
</evidence>
<dbReference type="InterPro" id="IPR005727">
    <property type="entry name" value="Ribosomal_uL22_bac/chlpt-type"/>
</dbReference>
<dbReference type="AlphaFoldDB" id="A0A1F6NK22"/>
<comment type="function">
    <text evidence="7 10">This protein binds specifically to 23S rRNA; its binding is stimulated by other ribosomal proteins, e.g., L4, L17, and L20. It is important during the early stages of 50S assembly. It makes multiple contacts with different domains of the 23S rRNA in the assembled 50S subunit and ribosome.</text>
</comment>
<evidence type="ECO:0000256" key="8">
    <source>
        <dbReference type="RuleBase" id="RU004005"/>
    </source>
</evidence>
<proteinExistence type="inferred from homology"/>
<evidence type="ECO:0000256" key="10">
    <source>
        <dbReference type="RuleBase" id="RU004008"/>
    </source>
</evidence>
<dbReference type="GO" id="GO:0019843">
    <property type="term" value="F:rRNA binding"/>
    <property type="evidence" value="ECO:0007669"/>
    <property type="project" value="UniProtKB-UniRule"/>
</dbReference>
<dbReference type="InterPro" id="IPR047867">
    <property type="entry name" value="Ribosomal_uL22_bac/org-type"/>
</dbReference>
<dbReference type="EMBL" id="MFQR01000029">
    <property type="protein sequence ID" value="OGH84327.1"/>
    <property type="molecule type" value="Genomic_DNA"/>
</dbReference>
<reference evidence="11 12" key="1">
    <citation type="journal article" date="2016" name="Nat. Commun.">
        <title>Thousands of microbial genomes shed light on interconnected biogeochemical processes in an aquifer system.</title>
        <authorList>
            <person name="Anantharaman K."/>
            <person name="Brown C.T."/>
            <person name="Hug L.A."/>
            <person name="Sharon I."/>
            <person name="Castelle C.J."/>
            <person name="Probst A.J."/>
            <person name="Thomas B.C."/>
            <person name="Singh A."/>
            <person name="Wilkins M.J."/>
            <person name="Karaoz U."/>
            <person name="Brodie E.L."/>
            <person name="Williams K.H."/>
            <person name="Hubbard S.S."/>
            <person name="Banfield J.F."/>
        </authorList>
    </citation>
    <scope>NUCLEOTIDE SEQUENCE [LARGE SCALE GENOMIC DNA]</scope>
</reference>
<evidence type="ECO:0000256" key="6">
    <source>
        <dbReference type="ARBA" id="ARBA00035207"/>
    </source>
</evidence>
<keyword evidence="4 7" id="KW-0689">Ribosomal protein</keyword>
<keyword evidence="3 7" id="KW-0694">RNA-binding</keyword>
<gene>
    <name evidence="7" type="primary">rplV</name>
    <name evidence="11" type="ORF">A2261_03960</name>
</gene>
<evidence type="ECO:0000313" key="12">
    <source>
        <dbReference type="Proteomes" id="UP000177803"/>
    </source>
</evidence>
<keyword evidence="2 7" id="KW-0699">rRNA-binding</keyword>
<organism evidence="11 12">
    <name type="scientific">Candidatus Magasanikbacteria bacterium RIFOXYA2_FULL_44_8</name>
    <dbReference type="NCBI Taxonomy" id="1798696"/>
    <lineage>
        <taxon>Bacteria</taxon>
        <taxon>Candidatus Magasanikiibacteriota</taxon>
    </lineage>
</organism>
<dbReference type="NCBIfam" id="TIGR01044">
    <property type="entry name" value="rplV_bact"/>
    <property type="match status" value="1"/>
</dbReference>
<evidence type="ECO:0000256" key="3">
    <source>
        <dbReference type="ARBA" id="ARBA00022884"/>
    </source>
</evidence>
<dbReference type="PANTHER" id="PTHR13501">
    <property type="entry name" value="CHLOROPLAST 50S RIBOSOMAL PROTEIN L22-RELATED"/>
    <property type="match status" value="1"/>
</dbReference>
<evidence type="ECO:0000256" key="9">
    <source>
        <dbReference type="RuleBase" id="RU004006"/>
    </source>
</evidence>
<dbReference type="InterPro" id="IPR001063">
    <property type="entry name" value="Ribosomal_uL22"/>
</dbReference>
<dbReference type="Pfam" id="PF00237">
    <property type="entry name" value="Ribosomal_L22"/>
    <property type="match status" value="1"/>
</dbReference>
<dbReference type="GO" id="GO:0006412">
    <property type="term" value="P:translation"/>
    <property type="evidence" value="ECO:0007669"/>
    <property type="project" value="UniProtKB-UniRule"/>
</dbReference>
<accession>A0A1F6NK22</accession>
<sequence>MKEVTAKLSYLKIGPRKVRLVVDLIRGRSVVRAQNTLSLLNKLAAKPVLKLLNSAVANAKHNFQIEKDNLRVAKITVDGGPVLKRWMPKAHGRATPIRERTSHINLTLVEMPPIVKKVKKDDKKSDKK</sequence>
<dbReference type="GO" id="GO:0003735">
    <property type="term" value="F:structural constituent of ribosome"/>
    <property type="evidence" value="ECO:0007669"/>
    <property type="project" value="InterPro"/>
</dbReference>
<keyword evidence="5 7" id="KW-0687">Ribonucleoprotein</keyword>
<name>A0A1F6NK22_9BACT</name>
<evidence type="ECO:0000256" key="7">
    <source>
        <dbReference type="HAMAP-Rule" id="MF_01331"/>
    </source>
</evidence>
<dbReference type="GO" id="GO:0022625">
    <property type="term" value="C:cytosolic large ribosomal subunit"/>
    <property type="evidence" value="ECO:0007669"/>
    <property type="project" value="TreeGrafter"/>
</dbReference>
<dbReference type="PANTHER" id="PTHR13501:SF8">
    <property type="entry name" value="LARGE RIBOSOMAL SUBUNIT PROTEIN UL22M"/>
    <property type="match status" value="1"/>
</dbReference>
<comment type="caution">
    <text evidence="11">The sequence shown here is derived from an EMBL/GenBank/DDBJ whole genome shotgun (WGS) entry which is preliminary data.</text>
</comment>
<dbReference type="CDD" id="cd00336">
    <property type="entry name" value="Ribosomal_L22"/>
    <property type="match status" value="1"/>
</dbReference>
<dbReference type="InterPro" id="IPR036394">
    <property type="entry name" value="Ribosomal_uL22_sf"/>
</dbReference>
<dbReference type="SUPFAM" id="SSF54843">
    <property type="entry name" value="Ribosomal protein L22"/>
    <property type="match status" value="1"/>
</dbReference>
<comment type="similarity">
    <text evidence="1 7 8">Belongs to the universal ribosomal protein uL22 family.</text>
</comment>
<dbReference type="Proteomes" id="UP000177803">
    <property type="component" value="Unassembled WGS sequence"/>
</dbReference>
<evidence type="ECO:0000256" key="2">
    <source>
        <dbReference type="ARBA" id="ARBA00022730"/>
    </source>
</evidence>
<evidence type="ECO:0000256" key="1">
    <source>
        <dbReference type="ARBA" id="ARBA00009451"/>
    </source>
</evidence>
<comment type="function">
    <text evidence="7">The globular domain of the protein is located near the polypeptide exit tunnel on the outside of the subunit, while an extended beta-hairpin is found that lines the wall of the exit tunnel in the center of the 70S ribosome.</text>
</comment>
<protein>
    <recommendedName>
        <fullName evidence="6 7">Large ribosomal subunit protein uL22</fullName>
    </recommendedName>
</protein>
<evidence type="ECO:0000313" key="11">
    <source>
        <dbReference type="EMBL" id="OGH84327.1"/>
    </source>
</evidence>
<evidence type="ECO:0000256" key="4">
    <source>
        <dbReference type="ARBA" id="ARBA00022980"/>
    </source>
</evidence>